<proteinExistence type="predicted"/>
<dbReference type="EMBL" id="SNRY01008264">
    <property type="protein sequence ID" value="KAA6308858.1"/>
    <property type="molecule type" value="Genomic_DNA"/>
</dbReference>
<dbReference type="EMBL" id="SNRY01002646">
    <property type="protein sequence ID" value="KAA6324118.1"/>
    <property type="molecule type" value="Genomic_DNA"/>
</dbReference>
<dbReference type="GO" id="GO:0102710">
    <property type="term" value="F:D-inositol-3-phosphate glycosyltransferase activity"/>
    <property type="evidence" value="ECO:0007669"/>
    <property type="project" value="UniProtKB-EC"/>
</dbReference>
<reference evidence="1" key="1">
    <citation type="submission" date="2019-03" db="EMBL/GenBank/DDBJ databases">
        <title>Single cell metagenomics reveals metabolic interactions within the superorganism composed of flagellate Streblomastix strix and complex community of Bacteroidetes bacteria on its surface.</title>
        <authorList>
            <person name="Treitli S.C."/>
            <person name="Kolisko M."/>
            <person name="Husnik F."/>
            <person name="Keeling P."/>
            <person name="Hampl V."/>
        </authorList>
    </citation>
    <scope>NUCLEOTIDE SEQUENCE</scope>
    <source>
        <strain evidence="1">STM</strain>
    </source>
</reference>
<keyword evidence="1" id="KW-0328">Glycosyltransferase</keyword>
<organism evidence="1">
    <name type="scientific">termite gut metagenome</name>
    <dbReference type="NCBI Taxonomy" id="433724"/>
    <lineage>
        <taxon>unclassified sequences</taxon>
        <taxon>metagenomes</taxon>
        <taxon>organismal metagenomes</taxon>
    </lineage>
</organism>
<keyword evidence="1" id="KW-0808">Transferase</keyword>
<dbReference type="AlphaFoldDB" id="A0A5J4PJ06"/>
<evidence type="ECO:0000313" key="2">
    <source>
        <dbReference type="EMBL" id="KAA6324118.1"/>
    </source>
</evidence>
<dbReference type="EC" id="2.4.1.250" evidence="1"/>
<accession>A0A5J4PJ06</accession>
<evidence type="ECO:0000313" key="1">
    <source>
        <dbReference type="EMBL" id="KAA6308858.1"/>
    </source>
</evidence>
<comment type="caution">
    <text evidence="1">The sequence shown here is derived from an EMBL/GenBank/DDBJ whole genome shotgun (WGS) entry which is preliminary data.</text>
</comment>
<gene>
    <name evidence="2" type="ORF">EZS27_026516</name>
    <name evidence="1" type="ORF">EZS27_039552</name>
</gene>
<name>A0A5J4PJ06_9ZZZZ</name>
<feature type="non-terminal residue" evidence="1">
    <location>
        <position position="148"/>
    </location>
</feature>
<protein>
    <submittedName>
        <fullName evidence="1">D-inositol 3-phosphate glycosyltransferase</fullName>
        <ecNumber evidence="1">2.4.1.250</ecNumber>
    </submittedName>
</protein>
<sequence>MKILLIVTSSGDSFYCGNCFRDNLQANALRSAGHDVIVMPLYLPLKDKSFLADTPLFFPATSLYLSQKYFKKKSMPKWIERMLNSDFALNIATSFAGTTSSEGLEEMTLSMINGNDEVFNRQVHTLIEWIKEHERPDIIYLSTSLLIG</sequence>